<evidence type="ECO:0000256" key="1">
    <source>
        <dbReference type="ARBA" id="ARBA00004496"/>
    </source>
</evidence>
<evidence type="ECO:0000313" key="13">
    <source>
        <dbReference type="EMBL" id="BEI94681.1"/>
    </source>
</evidence>
<dbReference type="InterPro" id="IPR050494">
    <property type="entry name" value="Ser_Thr_dual-spec_kinase"/>
</dbReference>
<feature type="compositionally biased region" description="Polar residues" evidence="11">
    <location>
        <begin position="353"/>
        <end position="362"/>
    </location>
</feature>
<feature type="compositionally biased region" description="Polar residues" evidence="11">
    <location>
        <begin position="1"/>
        <end position="15"/>
    </location>
</feature>
<keyword evidence="9 10" id="KW-0067">ATP-binding</keyword>
<organism evidence="13 14">
    <name type="scientific">Cutaneotrichosporon cavernicola</name>
    <dbReference type="NCBI Taxonomy" id="279322"/>
    <lineage>
        <taxon>Eukaryota</taxon>
        <taxon>Fungi</taxon>
        <taxon>Dikarya</taxon>
        <taxon>Basidiomycota</taxon>
        <taxon>Agaricomycotina</taxon>
        <taxon>Tremellomycetes</taxon>
        <taxon>Trichosporonales</taxon>
        <taxon>Trichosporonaceae</taxon>
        <taxon>Cutaneotrichosporon</taxon>
    </lineage>
</organism>
<feature type="compositionally biased region" description="Polar residues" evidence="11">
    <location>
        <begin position="939"/>
        <end position="958"/>
    </location>
</feature>
<dbReference type="InterPro" id="IPR008271">
    <property type="entry name" value="Ser/Thr_kinase_AS"/>
</dbReference>
<protein>
    <recommendedName>
        <fullName evidence="12">Protein kinase domain-containing protein</fullName>
    </recommendedName>
</protein>
<evidence type="ECO:0000256" key="4">
    <source>
        <dbReference type="ARBA" id="ARBA00022527"/>
    </source>
</evidence>
<comment type="similarity">
    <text evidence="2">Belongs to the protein kinase superfamily. CMGC Ser/Thr protein kinase family. MNB/DYRK subfamily.</text>
</comment>
<evidence type="ECO:0000256" key="9">
    <source>
        <dbReference type="ARBA" id="ARBA00022840"/>
    </source>
</evidence>
<dbReference type="GO" id="GO:0004713">
    <property type="term" value="F:protein tyrosine kinase activity"/>
    <property type="evidence" value="ECO:0007669"/>
    <property type="project" value="TreeGrafter"/>
</dbReference>
<feature type="domain" description="Protein kinase" evidence="12">
    <location>
        <begin position="485"/>
        <end position="817"/>
    </location>
</feature>
<dbReference type="PROSITE" id="PS00107">
    <property type="entry name" value="PROTEIN_KINASE_ATP"/>
    <property type="match status" value="1"/>
</dbReference>
<evidence type="ECO:0000256" key="2">
    <source>
        <dbReference type="ARBA" id="ARBA00008867"/>
    </source>
</evidence>
<keyword evidence="5" id="KW-0597">Phosphoprotein</keyword>
<evidence type="ECO:0000256" key="3">
    <source>
        <dbReference type="ARBA" id="ARBA00022490"/>
    </source>
</evidence>
<feature type="region of interest" description="Disordered" evidence="11">
    <location>
        <begin position="1150"/>
        <end position="1184"/>
    </location>
</feature>
<feature type="binding site" evidence="10">
    <location>
        <position position="514"/>
    </location>
    <ligand>
        <name>ATP</name>
        <dbReference type="ChEBI" id="CHEBI:30616"/>
    </ligand>
</feature>
<dbReference type="KEGG" id="ccac:CcaHIS019_0702620"/>
<keyword evidence="6" id="KW-0808">Transferase</keyword>
<keyword evidence="3" id="KW-0963">Cytoplasm</keyword>
<feature type="compositionally biased region" description="Polar residues" evidence="11">
    <location>
        <begin position="1227"/>
        <end position="1246"/>
    </location>
</feature>
<dbReference type="AlphaFoldDB" id="A0AA48QYS6"/>
<dbReference type="FunFam" id="3.30.200.20:FF:000087">
    <property type="entry name" value="Dual specificity tyrosine-phosphorylation-regulated kinase 1A"/>
    <property type="match status" value="1"/>
</dbReference>
<dbReference type="FunFam" id="1.10.510.10:FF:000380">
    <property type="entry name" value="Serine/threonine-protein kinase ppk15"/>
    <property type="match status" value="1"/>
</dbReference>
<dbReference type="SUPFAM" id="SSF56112">
    <property type="entry name" value="Protein kinase-like (PK-like)"/>
    <property type="match status" value="1"/>
</dbReference>
<dbReference type="GeneID" id="85498551"/>
<dbReference type="Pfam" id="PF00069">
    <property type="entry name" value="Pkinase"/>
    <property type="match status" value="1"/>
</dbReference>
<gene>
    <name evidence="13" type="primary">YAK1</name>
    <name evidence="13" type="ORF">CcaverHIS019_0702620</name>
</gene>
<feature type="compositionally biased region" description="Low complexity" evidence="11">
    <location>
        <begin position="288"/>
        <end position="320"/>
    </location>
</feature>
<feature type="compositionally biased region" description="Polar residues" evidence="11">
    <location>
        <begin position="67"/>
        <end position="93"/>
    </location>
</feature>
<proteinExistence type="inferred from homology"/>
<evidence type="ECO:0000256" key="6">
    <source>
        <dbReference type="ARBA" id="ARBA00022679"/>
    </source>
</evidence>
<evidence type="ECO:0000256" key="7">
    <source>
        <dbReference type="ARBA" id="ARBA00022741"/>
    </source>
</evidence>
<keyword evidence="4" id="KW-0723">Serine/threonine-protein kinase</keyword>
<feature type="compositionally biased region" description="Low complexity" evidence="11">
    <location>
        <begin position="836"/>
        <end position="862"/>
    </location>
</feature>
<feature type="region of interest" description="Disordered" evidence="11">
    <location>
        <begin position="811"/>
        <end position="877"/>
    </location>
</feature>
<evidence type="ECO:0000256" key="10">
    <source>
        <dbReference type="PROSITE-ProRule" id="PRU10141"/>
    </source>
</evidence>
<dbReference type="GO" id="GO:0005634">
    <property type="term" value="C:nucleus"/>
    <property type="evidence" value="ECO:0007669"/>
    <property type="project" value="TreeGrafter"/>
</dbReference>
<dbReference type="PROSITE" id="PS50011">
    <property type="entry name" value="PROTEIN_KINASE_DOM"/>
    <property type="match status" value="1"/>
</dbReference>
<dbReference type="PANTHER" id="PTHR24058">
    <property type="entry name" value="DUAL SPECIFICITY PROTEIN KINASE"/>
    <property type="match status" value="1"/>
</dbReference>
<feature type="compositionally biased region" description="Low complexity" evidence="11">
    <location>
        <begin position="94"/>
        <end position="108"/>
    </location>
</feature>
<dbReference type="GO" id="GO:0005737">
    <property type="term" value="C:cytoplasm"/>
    <property type="evidence" value="ECO:0007669"/>
    <property type="project" value="UniProtKB-SubCell"/>
</dbReference>
<dbReference type="PANTHER" id="PTHR24058:SF17">
    <property type="entry name" value="HOMEODOMAIN INTERACTING PROTEIN KINASE, ISOFORM D"/>
    <property type="match status" value="1"/>
</dbReference>
<feature type="compositionally biased region" description="Polar residues" evidence="11">
    <location>
        <begin position="321"/>
        <end position="343"/>
    </location>
</feature>
<dbReference type="GO" id="GO:0005524">
    <property type="term" value="F:ATP binding"/>
    <property type="evidence" value="ECO:0007669"/>
    <property type="project" value="UniProtKB-UniRule"/>
</dbReference>
<feature type="compositionally biased region" description="Low complexity" evidence="11">
    <location>
        <begin position="1159"/>
        <end position="1180"/>
    </location>
</feature>
<dbReference type="Gene3D" id="3.30.200.20">
    <property type="entry name" value="Phosphorylase Kinase, domain 1"/>
    <property type="match status" value="1"/>
</dbReference>
<keyword evidence="14" id="KW-1185">Reference proteome</keyword>
<feature type="compositionally biased region" description="Low complexity" evidence="11">
    <location>
        <begin position="897"/>
        <end position="914"/>
    </location>
</feature>
<dbReference type="PROSITE" id="PS00108">
    <property type="entry name" value="PROTEIN_KINASE_ST"/>
    <property type="match status" value="1"/>
</dbReference>
<dbReference type="EMBL" id="AP028219">
    <property type="protein sequence ID" value="BEI94681.1"/>
    <property type="molecule type" value="Genomic_DNA"/>
</dbReference>
<feature type="region of interest" description="Disordered" evidence="11">
    <location>
        <begin position="1221"/>
        <end position="1263"/>
    </location>
</feature>
<evidence type="ECO:0000256" key="5">
    <source>
        <dbReference type="ARBA" id="ARBA00022553"/>
    </source>
</evidence>
<dbReference type="RefSeq" id="XP_060459946.1">
    <property type="nucleotide sequence ID" value="XM_060603675.1"/>
</dbReference>
<evidence type="ECO:0000256" key="8">
    <source>
        <dbReference type="ARBA" id="ARBA00022777"/>
    </source>
</evidence>
<keyword evidence="8" id="KW-0418">Kinase</keyword>
<feature type="region of interest" description="Disordered" evidence="11">
    <location>
        <begin position="1"/>
        <end position="411"/>
    </location>
</feature>
<feature type="compositionally biased region" description="Gly residues" evidence="11">
    <location>
        <begin position="139"/>
        <end position="150"/>
    </location>
</feature>
<dbReference type="Proteomes" id="UP001233271">
    <property type="component" value="Chromosome 7b"/>
</dbReference>
<feature type="compositionally biased region" description="Low complexity" evidence="11">
    <location>
        <begin position="254"/>
        <end position="264"/>
    </location>
</feature>
<dbReference type="SMART" id="SM00220">
    <property type="entry name" value="S_TKc"/>
    <property type="match status" value="1"/>
</dbReference>
<keyword evidence="7 10" id="KW-0547">Nucleotide-binding</keyword>
<dbReference type="InterPro" id="IPR011009">
    <property type="entry name" value="Kinase-like_dom_sf"/>
</dbReference>
<comment type="subcellular location">
    <subcellularLocation>
        <location evidence="1">Cytoplasm</location>
    </subcellularLocation>
</comment>
<feature type="region of interest" description="Disordered" evidence="11">
    <location>
        <begin position="897"/>
        <end position="1003"/>
    </location>
</feature>
<feature type="compositionally biased region" description="Polar residues" evidence="11">
    <location>
        <begin position="25"/>
        <end position="39"/>
    </location>
</feature>
<feature type="compositionally biased region" description="Pro residues" evidence="11">
    <location>
        <begin position="43"/>
        <end position="64"/>
    </location>
</feature>
<dbReference type="GO" id="GO:0004674">
    <property type="term" value="F:protein serine/threonine kinase activity"/>
    <property type="evidence" value="ECO:0007669"/>
    <property type="project" value="UniProtKB-KW"/>
</dbReference>
<feature type="compositionally biased region" description="Low complexity" evidence="11">
    <location>
        <begin position="151"/>
        <end position="161"/>
    </location>
</feature>
<evidence type="ECO:0000256" key="11">
    <source>
        <dbReference type="SAM" id="MobiDB-lite"/>
    </source>
</evidence>
<accession>A0AA48QYS6</accession>
<evidence type="ECO:0000313" key="14">
    <source>
        <dbReference type="Proteomes" id="UP001233271"/>
    </source>
</evidence>
<name>A0AA48QYS6_9TREE</name>
<reference evidence="13" key="1">
    <citation type="journal article" date="2023" name="BMC Genomics">
        <title>Chromosome-level genome assemblies of Cutaneotrichosporon spp. (Trichosporonales, Basidiomycota) reveal imbalanced evolution between nucleotide sequences and chromosome synteny.</title>
        <authorList>
            <person name="Kobayashi Y."/>
            <person name="Kayamori A."/>
            <person name="Aoki K."/>
            <person name="Shiwa Y."/>
            <person name="Matsutani M."/>
            <person name="Fujita N."/>
            <person name="Sugita T."/>
            <person name="Iwasaki W."/>
            <person name="Tanaka N."/>
            <person name="Takashima M."/>
        </authorList>
    </citation>
    <scope>NUCLEOTIDE SEQUENCE</scope>
    <source>
        <strain evidence="13">HIS019</strain>
    </source>
</reference>
<feature type="compositionally biased region" description="Polar residues" evidence="11">
    <location>
        <begin position="109"/>
        <end position="119"/>
    </location>
</feature>
<evidence type="ECO:0000259" key="12">
    <source>
        <dbReference type="PROSITE" id="PS50011"/>
    </source>
</evidence>
<dbReference type="InterPro" id="IPR000719">
    <property type="entry name" value="Prot_kinase_dom"/>
</dbReference>
<dbReference type="InterPro" id="IPR017441">
    <property type="entry name" value="Protein_kinase_ATP_BS"/>
</dbReference>
<dbReference type="Gene3D" id="1.10.510.10">
    <property type="entry name" value="Transferase(Phosphotransferase) domain 1"/>
    <property type="match status" value="1"/>
</dbReference>
<feature type="region of interest" description="Disordered" evidence="11">
    <location>
        <begin position="1090"/>
        <end position="1122"/>
    </location>
</feature>
<dbReference type="CDD" id="cd14212">
    <property type="entry name" value="PKc_YAK1"/>
    <property type="match status" value="1"/>
</dbReference>
<sequence length="1263" mass="136490">MSRPSSYHSAPTQAANDDFALPLYQQPTQSTLAYQSPQYQGPPLNPNVPPPRSPRTTALPPPPLSSGHSLQANTPQRHSVHTTHLTPSRPSGSPYSAAQPYTPTPATTNGSATSSQRQSMHFPAYGTSYGASDHPPTAGGAGGAGSGGTLGSLARSASLSTARRKDPFSYPSDDVESGMAGGDIGSGPAYVASAGAAQIRPGGAPAGAANQMPMPYINTNLRNDTDVVMSPPGSSGGNAVRYGSMPPPPVRLQSGSASSSSTQPPSNPYVPREGPPSDTWLHYRRSSARQSSSPQSGSVSPALVASPHSPSMQSLSLSMQDTASSPHLLTPQGTMSSPPSSGTRDGGFYHPPNQRSHSQSFIMPTGPQYEAPRSSSREAPSRQGLRPVRGWDDLKPRVNAHPQGRRADPDVPGGYLSPLKCLTAALPQTYSLCNPAFKYESSDNPRRVLTKPSKPVYNDGADNEDWDYILFVNDLLGGEHGGDRYLILDLLGQGTFGQVVKCQNMRTHAICAVKVVKNKPAYLNQSKMEVAILNLLNREHDPHDEHHILRLLDSFTHKSHLCLVFECLSSNLYELIKQNQFKGLSLQLVRVFTQQLLDCLAVLKDARLIHCDLKPENILLKTLQSPQIKVIDFGSACHELQTVYTYIQSRFYRSPEVLLGLPYSTSIDMWSLGCIVVELFLGLPIFPGTSEYNQVSRIVDMLGIPPQHQLEMGKQTNDFFNCVGVDAHGRKQYKLKPMDQYASEHRTKEQASKQYFKHTQLRDIIMEYPLTKKNAKQLDIDREMAQRRAFMNFVEGLLNLDPIKRWSPQQASKHPFITGEKYTGPFEPPTAPAKRSTGSSTAPATATTEASAVPATPSSTSSKKYGGLVQSPASGRGQRVYSDAAAYNHRLTQHQYQTAQAQVQAQSAQNAARQGPFAPGNAYDTAQQQQQQQYAGKTHVSSQHNPPTTWQHQSQVHPPTQPYHPRVPSGTSGNQGARASFPTITAPTNPPPNSYFPGSRNRANTINQMDTIPPALARLTNLGAPDPSNRSSLTPVLHREDMAEAWERRQQGGHKPSNLQHQTYAQLEYLQEQAELVNMAQQGYVMPGQYQGHHAHHASTSGPPSAGGLASLGGHHRGTQSFSGTQAYQMQPPIGTHEYRGRVPPLQLTATNEYDPTRSGSSSAAGGAPYLPTYPPAAATSQPNSATFDAFDARDTMSGLMYTPLQPTQAQTQGAYGAFTPGHAARSSFSGPYNSSANSQRNNPFAGQQPAASPRRGGHGYGA</sequence>